<keyword evidence="5 12" id="KW-0812">Transmembrane</keyword>
<keyword evidence="7" id="KW-0249">Electron transport</keyword>
<organism evidence="16 17">
    <name type="scientific">Tetranychus urticae</name>
    <name type="common">Two-spotted spider mite</name>
    <dbReference type="NCBI Taxonomy" id="32264"/>
    <lineage>
        <taxon>Eukaryota</taxon>
        <taxon>Metazoa</taxon>
        <taxon>Ecdysozoa</taxon>
        <taxon>Arthropoda</taxon>
        <taxon>Chelicerata</taxon>
        <taxon>Arachnida</taxon>
        <taxon>Acari</taxon>
        <taxon>Acariformes</taxon>
        <taxon>Trombidiformes</taxon>
        <taxon>Prostigmata</taxon>
        <taxon>Eleutherengona</taxon>
        <taxon>Raphignathae</taxon>
        <taxon>Tetranychoidea</taxon>
        <taxon>Tetranychidae</taxon>
        <taxon>Tetranychus</taxon>
    </lineage>
</organism>
<dbReference type="Proteomes" id="UP000015104">
    <property type="component" value="Unassembled WGS sequence"/>
</dbReference>
<evidence type="ECO:0000313" key="17">
    <source>
        <dbReference type="Proteomes" id="UP000015104"/>
    </source>
</evidence>
<proteinExistence type="predicted"/>
<evidence type="ECO:0000259" key="15">
    <source>
        <dbReference type="PROSITE" id="PS50939"/>
    </source>
</evidence>
<dbReference type="HOGENOM" id="CLU_028305_2_1_1"/>
<dbReference type="eggNOG" id="KOG4293">
    <property type="taxonomic scope" value="Eukaryota"/>
</dbReference>
<dbReference type="EC" id="7.2.1.3" evidence="11"/>
<evidence type="ECO:0000256" key="12">
    <source>
        <dbReference type="SAM" id="Phobius"/>
    </source>
</evidence>
<evidence type="ECO:0000256" key="1">
    <source>
        <dbReference type="ARBA" id="ARBA00001970"/>
    </source>
</evidence>
<evidence type="ECO:0000256" key="4">
    <source>
        <dbReference type="ARBA" id="ARBA00022617"/>
    </source>
</evidence>
<keyword evidence="10 12" id="KW-0472">Membrane</keyword>
<keyword evidence="17" id="KW-1185">Reference proteome</keyword>
<keyword evidence="6" id="KW-0479">Metal-binding</keyword>
<feature type="transmembrane region" description="Helical" evidence="12">
    <location>
        <begin position="364"/>
        <end position="382"/>
    </location>
</feature>
<evidence type="ECO:0000256" key="11">
    <source>
        <dbReference type="ARBA" id="ARBA00024225"/>
    </source>
</evidence>
<evidence type="ECO:0000256" key="10">
    <source>
        <dbReference type="ARBA" id="ARBA00023136"/>
    </source>
</evidence>
<dbReference type="GO" id="GO:0016020">
    <property type="term" value="C:membrane"/>
    <property type="evidence" value="ECO:0007669"/>
    <property type="project" value="UniProtKB-SubCell"/>
</dbReference>
<dbReference type="GO" id="GO:0020037">
    <property type="term" value="F:heme binding"/>
    <property type="evidence" value="ECO:0007669"/>
    <property type="project" value="TreeGrafter"/>
</dbReference>
<evidence type="ECO:0000256" key="6">
    <source>
        <dbReference type="ARBA" id="ARBA00022723"/>
    </source>
</evidence>
<feature type="transmembrane region" description="Helical" evidence="12">
    <location>
        <begin position="332"/>
        <end position="352"/>
    </location>
</feature>
<protein>
    <recommendedName>
        <fullName evidence="11">ascorbate ferrireductase (transmembrane)</fullName>
        <ecNumber evidence="11">7.2.1.3</ecNumber>
    </recommendedName>
</protein>
<evidence type="ECO:0000256" key="5">
    <source>
        <dbReference type="ARBA" id="ARBA00022692"/>
    </source>
</evidence>
<evidence type="ECO:0000256" key="13">
    <source>
        <dbReference type="SAM" id="SignalP"/>
    </source>
</evidence>
<dbReference type="CDD" id="cd08760">
    <property type="entry name" value="Cyt_b561_FRRS1_like"/>
    <property type="match status" value="1"/>
</dbReference>
<feature type="transmembrane region" description="Helical" evidence="12">
    <location>
        <begin position="414"/>
        <end position="434"/>
    </location>
</feature>
<dbReference type="Pfam" id="PF03188">
    <property type="entry name" value="Cytochrom_B561"/>
    <property type="match status" value="1"/>
</dbReference>
<dbReference type="Gene3D" id="1.20.120.1770">
    <property type="match status" value="1"/>
</dbReference>
<sequence length="437" mass="48425">MMIDLYRRLIYSLLICVLPLLPLQINCNNDLIEPCIGKEKLCFGLPSQCTTDPTVPCKQLVRMISMTNPKDGMLFEMFGSNGDLGHWYAVGLSTDGRMGDDIFVHCDISRSGKLSAGEGITRGHSGVTTLTRGTIARNLTVTSGDPSLAEGYLVCRWIQKVSAFVHSRSFSILDNRYHILLANGPLNDDGSIAYHDERSSSPNPVSLQSVGIVIADTTTPTLIRLHGSLMTITWIGIVSLAIIIARHYKESWDEKTMCGVKIWFILHRSLMILAIIFAILGIISIFVHVGQWRGNSLHQYLGLISSVCMIFQPFGALFRCSPDHPKRSYFNWIHWASGNIAHLAAMGTIFSVLTLKSVKLPDPFYWILASHIVIYVAIHLIMQSHESLKSYAVTSTSSPSPASRVGEGFRQFMLGLYVVIITVSTVILVLIIILQSK</sequence>
<name>T1K1R0_TETUR</name>
<evidence type="ECO:0000259" key="14">
    <source>
        <dbReference type="PROSITE" id="PS50836"/>
    </source>
</evidence>
<dbReference type="PROSITE" id="PS50939">
    <property type="entry name" value="CYTOCHROME_B561"/>
    <property type="match status" value="1"/>
</dbReference>
<evidence type="ECO:0000313" key="16">
    <source>
        <dbReference type="EnsemblMetazoa" id="tetur04g02300.1"/>
    </source>
</evidence>
<keyword evidence="8 12" id="KW-1133">Transmembrane helix</keyword>
<dbReference type="EMBL" id="CAEY01001355">
    <property type="status" value="NOT_ANNOTATED_CDS"/>
    <property type="molecule type" value="Genomic_DNA"/>
</dbReference>
<feature type="transmembrane region" description="Helical" evidence="12">
    <location>
        <begin position="225"/>
        <end position="245"/>
    </location>
</feature>
<keyword evidence="13" id="KW-0732">Signal</keyword>
<keyword evidence="9" id="KW-0408">Iron</keyword>
<dbReference type="SMART" id="SM00665">
    <property type="entry name" value="B561"/>
    <property type="match status" value="1"/>
</dbReference>
<dbReference type="InterPro" id="IPR005018">
    <property type="entry name" value="DOMON_domain"/>
</dbReference>
<dbReference type="PANTHER" id="PTHR15422:SF24">
    <property type="entry name" value="DOMON RELATED DOMAIN-CONTAINING PROTEIN"/>
    <property type="match status" value="1"/>
</dbReference>
<accession>T1K1R0</accession>
<keyword evidence="3" id="KW-0813">Transport</keyword>
<feature type="signal peptide" evidence="13">
    <location>
        <begin position="1"/>
        <end position="27"/>
    </location>
</feature>
<dbReference type="GO" id="GO:0046872">
    <property type="term" value="F:metal ion binding"/>
    <property type="evidence" value="ECO:0007669"/>
    <property type="project" value="UniProtKB-KW"/>
</dbReference>
<dbReference type="GO" id="GO:0140575">
    <property type="term" value="F:transmembrane monodehydroascorbate reductase activity"/>
    <property type="evidence" value="ECO:0007669"/>
    <property type="project" value="InterPro"/>
</dbReference>
<dbReference type="STRING" id="32264.T1K1R0"/>
<dbReference type="InterPro" id="IPR006593">
    <property type="entry name" value="Cyt_b561/ferric_Rdtase_TM"/>
</dbReference>
<feature type="domain" description="DOMON" evidence="14">
    <location>
        <begin position="58"/>
        <end position="184"/>
    </location>
</feature>
<keyword evidence="4" id="KW-0349">Heme</keyword>
<dbReference type="PANTHER" id="PTHR15422">
    <property type="entry name" value="OS05G0565100 PROTEIN"/>
    <property type="match status" value="1"/>
</dbReference>
<dbReference type="InterPro" id="IPR045150">
    <property type="entry name" value="CYB561D1/2"/>
</dbReference>
<dbReference type="PROSITE" id="PS50836">
    <property type="entry name" value="DOMON"/>
    <property type="match status" value="1"/>
</dbReference>
<dbReference type="EnsemblMetazoa" id="tetur04g02300.1">
    <property type="protein sequence ID" value="tetur04g02300.1"/>
    <property type="gene ID" value="tetur04g02300"/>
</dbReference>
<evidence type="ECO:0000256" key="3">
    <source>
        <dbReference type="ARBA" id="ARBA00022448"/>
    </source>
</evidence>
<reference evidence="17" key="1">
    <citation type="submission" date="2011-08" db="EMBL/GenBank/DDBJ databases">
        <authorList>
            <person name="Rombauts S."/>
        </authorList>
    </citation>
    <scope>NUCLEOTIDE SEQUENCE</scope>
    <source>
        <strain evidence="17">London</strain>
    </source>
</reference>
<evidence type="ECO:0000256" key="9">
    <source>
        <dbReference type="ARBA" id="ARBA00023004"/>
    </source>
</evidence>
<reference evidence="16" key="2">
    <citation type="submission" date="2015-06" db="UniProtKB">
        <authorList>
            <consortium name="EnsemblMetazoa"/>
        </authorList>
    </citation>
    <scope>IDENTIFICATION</scope>
</reference>
<feature type="transmembrane region" description="Helical" evidence="12">
    <location>
        <begin position="300"/>
        <end position="320"/>
    </location>
</feature>
<feature type="chain" id="PRO_5004580207" description="ascorbate ferrireductase (transmembrane)" evidence="13">
    <location>
        <begin position="28"/>
        <end position="437"/>
    </location>
</feature>
<dbReference type="GO" id="GO:0140571">
    <property type="term" value="F:transmembrane ascorbate ferrireductase activity"/>
    <property type="evidence" value="ECO:0007669"/>
    <property type="project" value="UniProtKB-EC"/>
</dbReference>
<feature type="transmembrane region" description="Helical" evidence="12">
    <location>
        <begin position="265"/>
        <end position="288"/>
    </location>
</feature>
<comment type="cofactor">
    <cofactor evidence="1">
        <name>heme b</name>
        <dbReference type="ChEBI" id="CHEBI:60344"/>
    </cofactor>
</comment>
<comment type="subcellular location">
    <subcellularLocation>
        <location evidence="2">Membrane</location>
        <topology evidence="2">Multi-pass membrane protein</topology>
    </subcellularLocation>
</comment>
<dbReference type="AlphaFoldDB" id="T1K1R0"/>
<feature type="domain" description="Cytochrome b561" evidence="15">
    <location>
        <begin position="189"/>
        <end position="394"/>
    </location>
</feature>
<evidence type="ECO:0000256" key="8">
    <source>
        <dbReference type="ARBA" id="ARBA00022989"/>
    </source>
</evidence>
<evidence type="ECO:0000256" key="2">
    <source>
        <dbReference type="ARBA" id="ARBA00004141"/>
    </source>
</evidence>
<evidence type="ECO:0000256" key="7">
    <source>
        <dbReference type="ARBA" id="ARBA00022982"/>
    </source>
</evidence>